<dbReference type="OrthoDB" id="67933at2759"/>
<dbReference type="EMBL" id="OV696703">
    <property type="protein sequence ID" value="CAH1250469.1"/>
    <property type="molecule type" value="Genomic_DNA"/>
</dbReference>
<dbReference type="GO" id="GO:0005524">
    <property type="term" value="F:ATP binding"/>
    <property type="evidence" value="ECO:0007669"/>
    <property type="project" value="UniProtKB-UniRule"/>
</dbReference>
<dbReference type="InterPro" id="IPR011029">
    <property type="entry name" value="DEATH-like_dom_sf"/>
</dbReference>
<gene>
    <name evidence="13" type="primary">RIPK2</name>
    <name evidence="13" type="ORF">BLAG_LOCUS11197</name>
</gene>
<dbReference type="Gene3D" id="1.10.510.10">
    <property type="entry name" value="Transferase(Phosphotransferase) domain 1"/>
    <property type="match status" value="1"/>
</dbReference>
<evidence type="ECO:0000313" key="13">
    <source>
        <dbReference type="EMBL" id="CAH1250469.1"/>
    </source>
</evidence>
<evidence type="ECO:0000256" key="10">
    <source>
        <dbReference type="SAM" id="MobiDB-lite"/>
    </source>
</evidence>
<organism evidence="13 14">
    <name type="scientific">Branchiostoma lanceolatum</name>
    <name type="common">Common lancelet</name>
    <name type="synonym">Amphioxus lanceolatum</name>
    <dbReference type="NCBI Taxonomy" id="7740"/>
    <lineage>
        <taxon>Eukaryota</taxon>
        <taxon>Metazoa</taxon>
        <taxon>Chordata</taxon>
        <taxon>Cephalochordata</taxon>
        <taxon>Leptocardii</taxon>
        <taxon>Amphioxiformes</taxon>
        <taxon>Branchiostomatidae</taxon>
        <taxon>Branchiostoma</taxon>
    </lineage>
</organism>
<evidence type="ECO:0000256" key="8">
    <source>
        <dbReference type="ARBA" id="ARBA00032455"/>
    </source>
</evidence>
<dbReference type="SUPFAM" id="SSF52058">
    <property type="entry name" value="L domain-like"/>
    <property type="match status" value="1"/>
</dbReference>
<proteinExistence type="predicted"/>
<evidence type="ECO:0000256" key="9">
    <source>
        <dbReference type="PROSITE-ProRule" id="PRU10141"/>
    </source>
</evidence>
<dbReference type="GO" id="GO:0007165">
    <property type="term" value="P:signal transduction"/>
    <property type="evidence" value="ECO:0007669"/>
    <property type="project" value="InterPro"/>
</dbReference>
<dbReference type="InterPro" id="IPR001611">
    <property type="entry name" value="Leu-rich_rpt"/>
</dbReference>
<dbReference type="Pfam" id="PF13855">
    <property type="entry name" value="LRR_8"/>
    <property type="match status" value="1"/>
</dbReference>
<feature type="domain" description="Protein kinase" evidence="11">
    <location>
        <begin position="486"/>
        <end position="759"/>
    </location>
</feature>
<evidence type="ECO:0000256" key="7">
    <source>
        <dbReference type="ARBA" id="ARBA00029998"/>
    </source>
</evidence>
<sequence length="773" mass="87253">MAATLNLRPKKVKGGLQLDLSNKGLASVHEEVFHVNDLQYLHLNNNRLTRIPESLGRLQKLRRLDAFDNLLTSLPQATISLMELKELYAYNNKLTELPDGMDALQKLERLLVRDNKLEKIPAEIYLLANLKMFDASRNKISSLPPGIEKMQSLTKLCLSGNEITEVPKGVCLLPDLAELSVGSNPIRRLPDDISRLGKLKTLDIVDCQFDEFPRQVLHLKALEELYAGQTMGKKFFVLPDEVGNLEHLSLLSLSKNRLRTLPSTVSRLHKLRKISLRHNEFETFPEVLCKLPELEVVDFRDNMITRLTTTLEKATKLKDLDVSGNPLTYPPRNICRQGTDAIMAFLKEDAEKENELFRKEFSRLSLLKVEPQQIKAIARSLGLSDSAIRYIQERFPDDILYQVLMTWRELEGADATLDRLEATLNKLGLYELTEPSNQIARHTGVDLESGEMAVVPVRAVSGRSSGSKYVGVSVDSRFPIVELERLDNASCLGDGGFSSAHRAFHRGWGESVVFKRLLNHRTEKSEQQLLYSEARKLKLAGTSPYVISLLGVCLDPNFAIVMPYMENGSLAGLLQAVDVPWALRWRMAHEISLGMTFLHCQNPQILHCDLKTENMILDDDFNVKISDFGLWKWTDLRVGSETNPTGATRTHAPPEYFTDANRPPTDKFDVYSYGVLLWEIVKRNPPFPYAASSAHGSPAVPTDQRPDVGSVPSESSELYVVNQLIQSCCSQNPEDRPDFKECGDRLSDVTNGYESVHFLKAIIYVQKEKARRK</sequence>
<dbReference type="PANTHER" id="PTHR48051">
    <property type="match status" value="1"/>
</dbReference>
<reference evidence="13" key="1">
    <citation type="submission" date="2022-01" db="EMBL/GenBank/DDBJ databases">
        <authorList>
            <person name="Braso-Vives M."/>
        </authorList>
    </citation>
    <scope>NUCLEOTIDE SEQUENCE</scope>
</reference>
<dbReference type="PROSITE" id="PS50017">
    <property type="entry name" value="DEATH_DOMAIN"/>
    <property type="match status" value="1"/>
</dbReference>
<keyword evidence="2" id="KW-0677">Repeat</keyword>
<feature type="binding site" evidence="9">
    <location>
        <position position="515"/>
    </location>
    <ligand>
        <name>ATP</name>
        <dbReference type="ChEBI" id="CHEBI:30616"/>
    </ligand>
</feature>
<dbReference type="PROSITE" id="PS50011">
    <property type="entry name" value="PROTEIN_KINASE_DOM"/>
    <property type="match status" value="1"/>
</dbReference>
<keyword evidence="1" id="KW-0433">Leucine-rich repeat</keyword>
<dbReference type="CDD" id="cd01670">
    <property type="entry name" value="Death"/>
    <property type="match status" value="1"/>
</dbReference>
<evidence type="ECO:0000256" key="5">
    <source>
        <dbReference type="ARBA" id="ARBA00023907"/>
    </source>
</evidence>
<dbReference type="InterPro" id="IPR000719">
    <property type="entry name" value="Prot_kinase_dom"/>
</dbReference>
<evidence type="ECO:0000256" key="2">
    <source>
        <dbReference type="ARBA" id="ARBA00022737"/>
    </source>
</evidence>
<dbReference type="InterPro" id="IPR032675">
    <property type="entry name" value="LRR_dom_sf"/>
</dbReference>
<dbReference type="InterPro" id="IPR050216">
    <property type="entry name" value="LRR_domain-containing"/>
</dbReference>
<evidence type="ECO:0000259" key="11">
    <source>
        <dbReference type="PROSITE" id="PS50011"/>
    </source>
</evidence>
<dbReference type="SUPFAM" id="SSF47986">
    <property type="entry name" value="DEATH domain"/>
    <property type="match status" value="1"/>
</dbReference>
<dbReference type="InterPro" id="IPR011009">
    <property type="entry name" value="Kinase-like_dom_sf"/>
</dbReference>
<dbReference type="InterPro" id="IPR003591">
    <property type="entry name" value="Leu-rich_rpt_typical-subtyp"/>
</dbReference>
<dbReference type="SMART" id="SM00364">
    <property type="entry name" value="LRR_BAC"/>
    <property type="match status" value="9"/>
</dbReference>
<evidence type="ECO:0000256" key="4">
    <source>
        <dbReference type="ARBA" id="ARBA00022840"/>
    </source>
</evidence>
<dbReference type="AlphaFoldDB" id="A0A8K0EJD4"/>
<dbReference type="GO" id="GO:0004672">
    <property type="term" value="F:protein kinase activity"/>
    <property type="evidence" value="ECO:0007669"/>
    <property type="project" value="InterPro"/>
</dbReference>
<dbReference type="InterPro" id="IPR000488">
    <property type="entry name" value="Death_dom"/>
</dbReference>
<protein>
    <recommendedName>
        <fullName evidence="5">Leucine-rich repeat protein SHOC-2</fullName>
    </recommendedName>
    <alternativeName>
        <fullName evidence="8">Protein soc-2 homolog</fullName>
    </alternativeName>
    <alternativeName>
        <fullName evidence="6 7">protein Sur-8 homolog</fullName>
    </alternativeName>
</protein>
<accession>A0A8K0EJD4</accession>
<dbReference type="GO" id="GO:0071345">
    <property type="term" value="P:cellular response to cytokine stimulus"/>
    <property type="evidence" value="ECO:0007669"/>
    <property type="project" value="UniProtKB-ARBA"/>
</dbReference>
<dbReference type="SMART" id="SM00369">
    <property type="entry name" value="LRR_TYP"/>
    <property type="match status" value="9"/>
</dbReference>
<evidence type="ECO:0000313" key="14">
    <source>
        <dbReference type="Proteomes" id="UP000838412"/>
    </source>
</evidence>
<dbReference type="InterPro" id="IPR008271">
    <property type="entry name" value="Ser/Thr_kinase_AS"/>
</dbReference>
<evidence type="ECO:0000259" key="12">
    <source>
        <dbReference type="PROSITE" id="PS50017"/>
    </source>
</evidence>
<dbReference type="GO" id="GO:0045087">
    <property type="term" value="P:innate immune response"/>
    <property type="evidence" value="ECO:0007669"/>
    <property type="project" value="UniProtKB-ARBA"/>
</dbReference>
<dbReference type="SMART" id="SM00005">
    <property type="entry name" value="DEATH"/>
    <property type="match status" value="1"/>
</dbReference>
<dbReference type="Gene3D" id="1.10.533.10">
    <property type="entry name" value="Death Domain, Fas"/>
    <property type="match status" value="1"/>
</dbReference>
<dbReference type="PROSITE" id="PS00108">
    <property type="entry name" value="PROTEIN_KINASE_ST"/>
    <property type="match status" value="1"/>
</dbReference>
<feature type="region of interest" description="Disordered" evidence="10">
    <location>
        <begin position="691"/>
        <end position="712"/>
    </location>
</feature>
<dbReference type="SUPFAM" id="SSF56112">
    <property type="entry name" value="Protein kinase-like (PK-like)"/>
    <property type="match status" value="1"/>
</dbReference>
<evidence type="ECO:0000256" key="1">
    <source>
        <dbReference type="ARBA" id="ARBA00022614"/>
    </source>
</evidence>
<dbReference type="PROSITE" id="PS51450">
    <property type="entry name" value="LRR"/>
    <property type="match status" value="2"/>
</dbReference>
<dbReference type="GO" id="GO:0005737">
    <property type="term" value="C:cytoplasm"/>
    <property type="evidence" value="ECO:0007669"/>
    <property type="project" value="TreeGrafter"/>
</dbReference>
<dbReference type="Pfam" id="PF00531">
    <property type="entry name" value="Death"/>
    <property type="match status" value="1"/>
</dbReference>
<dbReference type="Pfam" id="PF00069">
    <property type="entry name" value="Pkinase"/>
    <property type="match status" value="1"/>
</dbReference>
<evidence type="ECO:0000256" key="3">
    <source>
        <dbReference type="ARBA" id="ARBA00022741"/>
    </source>
</evidence>
<dbReference type="PANTHER" id="PTHR48051:SF54">
    <property type="entry name" value="LEUCINE-RICH REPEAT-CONTAINING PROTEIN"/>
    <property type="match status" value="1"/>
</dbReference>
<dbReference type="InterPro" id="IPR017441">
    <property type="entry name" value="Protein_kinase_ATP_BS"/>
</dbReference>
<feature type="domain" description="Death" evidence="12">
    <location>
        <begin position="375"/>
        <end position="434"/>
    </location>
</feature>
<keyword evidence="4 9" id="KW-0067">ATP-binding</keyword>
<keyword evidence="14" id="KW-1185">Reference proteome</keyword>
<keyword evidence="3 9" id="KW-0547">Nucleotide-binding</keyword>
<dbReference type="PROSITE" id="PS00107">
    <property type="entry name" value="PROTEIN_KINASE_ATP"/>
    <property type="match status" value="1"/>
</dbReference>
<name>A0A8K0EJD4_BRALA</name>
<dbReference type="Proteomes" id="UP000838412">
    <property type="component" value="Chromosome 18"/>
</dbReference>
<dbReference type="Gene3D" id="3.80.10.10">
    <property type="entry name" value="Ribonuclease Inhibitor"/>
    <property type="match status" value="3"/>
</dbReference>
<evidence type="ECO:0000256" key="6">
    <source>
        <dbReference type="ARBA" id="ARBA00029588"/>
    </source>
</evidence>
<dbReference type="SMART" id="SM00220">
    <property type="entry name" value="S_TKc"/>
    <property type="match status" value="1"/>
</dbReference>